<organism evidence="1 2">
    <name type="scientific">Leptospira noguchii str. 2007001578</name>
    <dbReference type="NCBI Taxonomy" id="1049974"/>
    <lineage>
        <taxon>Bacteria</taxon>
        <taxon>Pseudomonadati</taxon>
        <taxon>Spirochaetota</taxon>
        <taxon>Spirochaetia</taxon>
        <taxon>Leptospirales</taxon>
        <taxon>Leptospiraceae</taxon>
        <taxon>Leptospira</taxon>
    </lineage>
</organism>
<name>A0ABN0J135_9LEPT</name>
<comment type="caution">
    <text evidence="1">The sequence shown here is derived from an EMBL/GenBank/DDBJ whole genome shotgun (WGS) entry which is preliminary data.</text>
</comment>
<dbReference type="EMBL" id="AHMH02000085">
    <property type="protein sequence ID" value="EMN00593.1"/>
    <property type="molecule type" value="Genomic_DNA"/>
</dbReference>
<evidence type="ECO:0000313" key="2">
    <source>
        <dbReference type="Proteomes" id="UP000012099"/>
    </source>
</evidence>
<proteinExistence type="predicted"/>
<sequence>MRITLTHKNNIYAELISKLKMCCFFQKANKFGSNAIFENVHIFGKIVICVSSHT</sequence>
<gene>
    <name evidence="1" type="ORF">LEP1GSC035_2939</name>
</gene>
<keyword evidence="2" id="KW-1185">Reference proteome</keyword>
<dbReference type="Proteomes" id="UP000012099">
    <property type="component" value="Unassembled WGS sequence"/>
</dbReference>
<accession>A0ABN0J135</accession>
<protein>
    <submittedName>
        <fullName evidence="1">Uncharacterized protein</fullName>
    </submittedName>
</protein>
<reference evidence="1 2" key="1">
    <citation type="submission" date="2013-01" db="EMBL/GenBank/DDBJ databases">
        <authorList>
            <person name="Harkins D.M."/>
            <person name="Durkin A.S."/>
            <person name="Brinkac L.M."/>
            <person name="Haft D.H."/>
            <person name="Selengut J.D."/>
            <person name="Sanka R."/>
            <person name="DePew J."/>
            <person name="Purushe J."/>
            <person name="Whelen A.C."/>
            <person name="Vinetz J.M."/>
            <person name="Sutton G.G."/>
            <person name="Nierman W.C."/>
            <person name="Fouts D.E."/>
        </authorList>
    </citation>
    <scope>NUCLEOTIDE SEQUENCE [LARGE SCALE GENOMIC DNA]</scope>
    <source>
        <strain evidence="1 2">2007001578</strain>
    </source>
</reference>
<evidence type="ECO:0000313" key="1">
    <source>
        <dbReference type="EMBL" id="EMN00593.1"/>
    </source>
</evidence>